<gene>
    <name evidence="2" type="ORF">JK363_24750</name>
</gene>
<dbReference type="RefSeq" id="WP_201877368.1">
    <property type="nucleotide sequence ID" value="NZ_JAERRF010000015.1"/>
</dbReference>
<evidence type="ECO:0000256" key="1">
    <source>
        <dbReference type="SAM" id="MobiDB-lite"/>
    </source>
</evidence>
<evidence type="ECO:0000313" key="3">
    <source>
        <dbReference type="Proteomes" id="UP000634229"/>
    </source>
</evidence>
<organism evidence="2 3">
    <name type="scientific">Streptomyces coffeae</name>
    <dbReference type="NCBI Taxonomy" id="621382"/>
    <lineage>
        <taxon>Bacteria</taxon>
        <taxon>Bacillati</taxon>
        <taxon>Actinomycetota</taxon>
        <taxon>Actinomycetes</taxon>
        <taxon>Kitasatosporales</taxon>
        <taxon>Streptomycetaceae</taxon>
        <taxon>Streptomyces</taxon>
    </lineage>
</organism>
<sequence length="72" mass="7381">MNDVPGVSSGAQECHNARAAAMNSAASTVSASRSRPNPSARQRGSSRIRSAHPEAAALEVHVVELVAVDESA</sequence>
<name>A0ABS1NIV2_9ACTN</name>
<feature type="region of interest" description="Disordered" evidence="1">
    <location>
        <begin position="1"/>
        <end position="52"/>
    </location>
</feature>
<protein>
    <submittedName>
        <fullName evidence="2">Uncharacterized protein</fullName>
    </submittedName>
</protein>
<dbReference type="Proteomes" id="UP000634229">
    <property type="component" value="Unassembled WGS sequence"/>
</dbReference>
<evidence type="ECO:0000313" key="2">
    <source>
        <dbReference type="EMBL" id="MBL1099820.1"/>
    </source>
</evidence>
<reference evidence="2 3" key="1">
    <citation type="submission" date="2021-01" db="EMBL/GenBank/DDBJ databases">
        <title>WGS of actinomycetes isolated from Thailand.</title>
        <authorList>
            <person name="Thawai C."/>
        </authorList>
    </citation>
    <scope>NUCLEOTIDE SEQUENCE [LARGE SCALE GENOMIC DNA]</scope>
    <source>
        <strain evidence="2 3">CA1R205</strain>
    </source>
</reference>
<keyword evidence="3" id="KW-1185">Reference proteome</keyword>
<feature type="compositionally biased region" description="Low complexity" evidence="1">
    <location>
        <begin position="17"/>
        <end position="43"/>
    </location>
</feature>
<accession>A0ABS1NIV2</accession>
<dbReference type="EMBL" id="JAERRF010000015">
    <property type="protein sequence ID" value="MBL1099820.1"/>
    <property type="molecule type" value="Genomic_DNA"/>
</dbReference>
<comment type="caution">
    <text evidence="2">The sequence shown here is derived from an EMBL/GenBank/DDBJ whole genome shotgun (WGS) entry which is preliminary data.</text>
</comment>
<proteinExistence type="predicted"/>